<dbReference type="InterPro" id="IPR002881">
    <property type="entry name" value="DUF58"/>
</dbReference>
<accession>F9Y9K3</accession>
<dbReference type="PANTHER" id="PTHR33608:SF6">
    <property type="entry name" value="BLL2464 PROTEIN"/>
    <property type="match status" value="1"/>
</dbReference>
<keyword evidence="3" id="KW-1185">Reference proteome</keyword>
<proteinExistence type="predicted"/>
<dbReference type="PANTHER" id="PTHR33608">
    <property type="entry name" value="BLL2464 PROTEIN"/>
    <property type="match status" value="1"/>
</dbReference>
<dbReference type="OrthoDB" id="9794556at2"/>
<feature type="domain" description="DUF58" evidence="1">
    <location>
        <begin position="58"/>
        <end position="259"/>
    </location>
</feature>
<dbReference type="AlphaFoldDB" id="F9Y9K3"/>
<dbReference type="eggNOG" id="COG1721">
    <property type="taxonomic scope" value="Bacteria"/>
</dbReference>
<organism evidence="2 3">
    <name type="scientific">Ketogulonicigenium vulgare (strain WSH-001)</name>
    <dbReference type="NCBI Taxonomy" id="759362"/>
    <lineage>
        <taxon>Bacteria</taxon>
        <taxon>Pseudomonadati</taxon>
        <taxon>Pseudomonadota</taxon>
        <taxon>Alphaproteobacteria</taxon>
        <taxon>Rhodobacterales</taxon>
        <taxon>Roseobacteraceae</taxon>
        <taxon>Ketogulonicigenium</taxon>
    </lineage>
</organism>
<dbReference type="Pfam" id="PF01882">
    <property type="entry name" value="DUF58"/>
    <property type="match status" value="1"/>
</dbReference>
<name>F9Y9K3_KETVW</name>
<dbReference type="RefSeq" id="WP_014537859.1">
    <property type="nucleotide sequence ID" value="NC_017384.1"/>
</dbReference>
<evidence type="ECO:0000313" key="2">
    <source>
        <dbReference type="EMBL" id="AEM41341.1"/>
    </source>
</evidence>
<sequence>MSDQTAHSADLHTGLRADSEKLAHALPALLAAARALAATITPGTHGRRRAGLGDTFWEYRPAEAWDDASRIDWRRSARGDTAFVQDREWQLAQSLSLWVDDSAAMRYAMDANHPSKAQIAQRLALALAVLLERGGERIGYLTADLPPRRGRLQLERLTAALLHQGDHDYASAPPAMAPPRGQVVIFSDFFGDLAALEAYIASATGRGCTGLLVQVLDPTEESFPFTGRTLFRSMSGAIRHDTLKADALRETYRARLAARKDAVAGLAASAGWRFHTLHTDTPASQSLLWLYGALDGVSA</sequence>
<evidence type="ECO:0000313" key="3">
    <source>
        <dbReference type="Proteomes" id="UP000000692"/>
    </source>
</evidence>
<gene>
    <name evidence="2" type="ordered locus">KVU_1502</name>
</gene>
<dbReference type="PATRIC" id="fig|759362.5.peg.1555"/>
<dbReference type="Proteomes" id="UP000000692">
    <property type="component" value="Chromosome"/>
</dbReference>
<evidence type="ECO:0000259" key="1">
    <source>
        <dbReference type="Pfam" id="PF01882"/>
    </source>
</evidence>
<dbReference type="KEGG" id="kvl:KVU_1502"/>
<dbReference type="EMBL" id="CP002018">
    <property type="protein sequence ID" value="AEM41341.1"/>
    <property type="molecule type" value="Genomic_DNA"/>
</dbReference>
<protein>
    <submittedName>
        <fullName evidence="2">DUF58</fullName>
    </submittedName>
</protein>
<reference evidence="2 3" key="1">
    <citation type="journal article" date="2011" name="J. Bacteriol.">
        <title>Complete genome sequence of the industrial strain Ketogulonicigenium vulgare WSH-001.</title>
        <authorList>
            <person name="Liu L."/>
            <person name="Li Y."/>
            <person name="Zhang J."/>
            <person name="Zhou Z."/>
            <person name="Liu J."/>
            <person name="Li X."/>
            <person name="Zhou J."/>
            <person name="Du G."/>
            <person name="Wang L."/>
            <person name="Chen J."/>
        </authorList>
    </citation>
    <scope>NUCLEOTIDE SEQUENCE [LARGE SCALE GENOMIC DNA]</scope>
    <source>
        <strain evidence="2 3">WSH-001</strain>
    </source>
</reference>
<dbReference type="HOGENOM" id="CLU_054927_3_0_5"/>